<dbReference type="EMBL" id="JACJTA010000004">
    <property type="protein sequence ID" value="MBD2603584.1"/>
    <property type="molecule type" value="Genomic_DNA"/>
</dbReference>
<organism evidence="1 2">
    <name type="scientific">Scytonema hofmannii FACHB-248</name>
    <dbReference type="NCBI Taxonomy" id="1842502"/>
    <lineage>
        <taxon>Bacteria</taxon>
        <taxon>Bacillati</taxon>
        <taxon>Cyanobacteriota</taxon>
        <taxon>Cyanophyceae</taxon>
        <taxon>Nostocales</taxon>
        <taxon>Scytonemataceae</taxon>
        <taxon>Scytonema</taxon>
    </lineage>
</organism>
<name>A0ABR8GK80_9CYAN</name>
<evidence type="ECO:0000313" key="1">
    <source>
        <dbReference type="EMBL" id="MBD2603584.1"/>
    </source>
</evidence>
<sequence>MPARSGQPRWGQLLAQVMKKPVSARTDPFEALAINVLKPEDLQFVSERNHITLKAAQDGFLTFIINEAVFADPSKYKPESYPQSEDCKRGYEALFNAIDVVFCTSDNAP</sequence>
<dbReference type="Proteomes" id="UP000660380">
    <property type="component" value="Unassembled WGS sequence"/>
</dbReference>
<keyword evidence="2" id="KW-1185">Reference proteome</keyword>
<evidence type="ECO:0000313" key="2">
    <source>
        <dbReference type="Proteomes" id="UP000660380"/>
    </source>
</evidence>
<proteinExistence type="predicted"/>
<dbReference type="RefSeq" id="WP_029637415.1">
    <property type="nucleotide sequence ID" value="NZ_JACJTA010000004.1"/>
</dbReference>
<protein>
    <submittedName>
        <fullName evidence="1">Uncharacterized protein</fullName>
    </submittedName>
</protein>
<comment type="caution">
    <text evidence="1">The sequence shown here is derived from an EMBL/GenBank/DDBJ whole genome shotgun (WGS) entry which is preliminary data.</text>
</comment>
<accession>A0ABR8GK80</accession>
<reference evidence="1 2" key="1">
    <citation type="journal article" date="2020" name="ISME J.">
        <title>Comparative genomics reveals insights into cyanobacterial evolution and habitat adaptation.</title>
        <authorList>
            <person name="Chen M.Y."/>
            <person name="Teng W.K."/>
            <person name="Zhao L."/>
            <person name="Hu C.X."/>
            <person name="Zhou Y.K."/>
            <person name="Han B.P."/>
            <person name="Song L.R."/>
            <person name="Shu W.S."/>
        </authorList>
    </citation>
    <scope>NUCLEOTIDE SEQUENCE [LARGE SCALE GENOMIC DNA]</scope>
    <source>
        <strain evidence="1 2">FACHB-248</strain>
    </source>
</reference>
<gene>
    <name evidence="1" type="ORF">H6G81_03330</name>
</gene>